<comment type="caution">
    <text evidence="5">The sequence shown here is derived from an EMBL/GenBank/DDBJ whole genome shotgun (WGS) entry which is preliminary data.</text>
</comment>
<protein>
    <submittedName>
        <fullName evidence="5">Patatin</fullName>
    </submittedName>
</protein>
<organism evidence="5 6">
    <name type="scientific">Pseudanabaena frigida</name>
    <dbReference type="NCBI Taxonomy" id="945775"/>
    <lineage>
        <taxon>Bacteria</taxon>
        <taxon>Bacillati</taxon>
        <taxon>Cyanobacteriota</taxon>
        <taxon>Cyanophyceae</taxon>
        <taxon>Pseudanabaenales</taxon>
        <taxon>Pseudanabaenaceae</taxon>
        <taxon>Pseudanabaena</taxon>
    </lineage>
</organism>
<dbReference type="EMBL" id="QBML01000003">
    <property type="protein sequence ID" value="PZO44171.1"/>
    <property type="molecule type" value="Genomic_DNA"/>
</dbReference>
<evidence type="ECO:0000313" key="5">
    <source>
        <dbReference type="EMBL" id="PZO44171.1"/>
    </source>
</evidence>
<dbReference type="InterPro" id="IPR002641">
    <property type="entry name" value="PNPLA_dom"/>
</dbReference>
<keyword evidence="2 3" id="KW-0443">Lipid metabolism</keyword>
<dbReference type="Gene3D" id="3.40.1090.10">
    <property type="entry name" value="Cytosolic phospholipase A2 catalytic domain"/>
    <property type="match status" value="1"/>
</dbReference>
<feature type="active site" description="Proton acceptor" evidence="3">
    <location>
        <position position="191"/>
    </location>
</feature>
<dbReference type="NCBIfam" id="NF041079">
    <property type="entry name" value="CBASS_lipase"/>
    <property type="match status" value="1"/>
</dbReference>
<keyword evidence="3" id="KW-0378">Hydrolase</keyword>
<dbReference type="PROSITE" id="PS51635">
    <property type="entry name" value="PNPLA"/>
    <property type="match status" value="1"/>
</dbReference>
<evidence type="ECO:0000259" key="4">
    <source>
        <dbReference type="PROSITE" id="PS51635"/>
    </source>
</evidence>
<dbReference type="Proteomes" id="UP000249467">
    <property type="component" value="Unassembled WGS sequence"/>
</dbReference>
<evidence type="ECO:0000256" key="1">
    <source>
        <dbReference type="ARBA" id="ARBA00010240"/>
    </source>
</evidence>
<dbReference type="GO" id="GO:0016042">
    <property type="term" value="P:lipid catabolic process"/>
    <property type="evidence" value="ECO:0007669"/>
    <property type="project" value="UniProtKB-UniRule"/>
</dbReference>
<dbReference type="Pfam" id="PF01734">
    <property type="entry name" value="Patatin"/>
    <property type="match status" value="1"/>
</dbReference>
<name>A0A2W4Y9R0_9CYAN</name>
<evidence type="ECO:0000256" key="2">
    <source>
        <dbReference type="ARBA" id="ARBA00023098"/>
    </source>
</evidence>
<feature type="short sequence motif" description="GXSXG" evidence="3">
    <location>
        <begin position="54"/>
        <end position="58"/>
    </location>
</feature>
<reference evidence="5 6" key="1">
    <citation type="submission" date="2018-04" db="EMBL/GenBank/DDBJ databases">
        <authorList>
            <person name="Go L.Y."/>
            <person name="Mitchell J.A."/>
        </authorList>
    </citation>
    <scope>NUCLEOTIDE SEQUENCE [LARGE SCALE GENOMIC DNA]</scope>
    <source>
        <strain evidence="5">ULC066bin1</strain>
    </source>
</reference>
<evidence type="ECO:0000313" key="6">
    <source>
        <dbReference type="Proteomes" id="UP000249467"/>
    </source>
</evidence>
<dbReference type="CDD" id="cd07199">
    <property type="entry name" value="Pat17_PNPLA8_PNPLA9_like"/>
    <property type="match status" value="1"/>
</dbReference>
<dbReference type="GO" id="GO:0047372">
    <property type="term" value="F:monoacylglycerol lipase activity"/>
    <property type="evidence" value="ECO:0007669"/>
    <property type="project" value="TreeGrafter"/>
</dbReference>
<dbReference type="SUPFAM" id="SSF52151">
    <property type="entry name" value="FabD/lysophospholipase-like"/>
    <property type="match status" value="1"/>
</dbReference>
<accession>A0A2W4Y9R0</accession>
<feature type="active site" description="Nucleophile" evidence="3">
    <location>
        <position position="56"/>
    </location>
</feature>
<dbReference type="PANTHER" id="PTHR32176">
    <property type="entry name" value="XYLOSE ISOMERASE"/>
    <property type="match status" value="1"/>
</dbReference>
<evidence type="ECO:0000256" key="3">
    <source>
        <dbReference type="PROSITE-ProRule" id="PRU01161"/>
    </source>
</evidence>
<feature type="domain" description="PNPLA" evidence="4">
    <location>
        <begin position="18"/>
        <end position="204"/>
    </location>
</feature>
<sequence length="340" mass="38179">MVQPSLLSTSSSDTFKVLSIDGGGIKGLYSARILEHFENRFNCHIADYFDLICGTSTGGLIALGLSLDIPVVQISNLYSMRGNQIFPQRNNFLSSLKQLFLRSKYDNSELQKALQEMFGDRTLSDSRCLLCIPAFSLTDGRPFIFKYDHSEGNLCRDNKTKYVDIALATSAAPAYLPIITIDTYDRKQFIDGGVYANNPTLIGVIEALRYFVGSGKKFQRLMVLSIGSLEPNPGRRFITKHHLSVVDWNQDLIATFFEGQAYLTSYIVDTLANYCDSPFDYIRIPGAPLSPQQAQIINLDNSSSEALNLMSQLGKDQALLWGRKPEIANFFKDRKQYIIR</sequence>
<feature type="short sequence motif" description="GXGXXG" evidence="3">
    <location>
        <begin position="22"/>
        <end position="27"/>
    </location>
</feature>
<dbReference type="AlphaFoldDB" id="A0A2W4Y9R0"/>
<reference evidence="5 6" key="2">
    <citation type="submission" date="2018-06" db="EMBL/GenBank/DDBJ databases">
        <title>Metagenomic assembly of (sub)arctic Cyanobacteria and their associated microbiome from non-axenic cultures.</title>
        <authorList>
            <person name="Baurain D."/>
        </authorList>
    </citation>
    <scope>NUCLEOTIDE SEQUENCE [LARGE SCALE GENOMIC DNA]</scope>
    <source>
        <strain evidence="5">ULC066bin1</strain>
    </source>
</reference>
<gene>
    <name evidence="5" type="ORF">DCF19_02935</name>
</gene>
<dbReference type="PANTHER" id="PTHR32176:SF92">
    <property type="entry name" value="XYLOSE ISOMERASE"/>
    <property type="match status" value="1"/>
</dbReference>
<keyword evidence="3" id="KW-0442">Lipid degradation</keyword>
<feature type="short sequence motif" description="DGA/G" evidence="3">
    <location>
        <begin position="191"/>
        <end position="193"/>
    </location>
</feature>
<proteinExistence type="inferred from homology"/>
<comment type="similarity">
    <text evidence="1">Belongs to the patatin family.</text>
</comment>
<dbReference type="GO" id="GO:0004620">
    <property type="term" value="F:phospholipase activity"/>
    <property type="evidence" value="ECO:0007669"/>
    <property type="project" value="TreeGrafter"/>
</dbReference>
<dbReference type="InterPro" id="IPR016035">
    <property type="entry name" value="Acyl_Trfase/lysoPLipase"/>
</dbReference>